<protein>
    <submittedName>
        <fullName evidence="2">Uncharacterized protein</fullName>
    </submittedName>
</protein>
<organism evidence="2 3">
    <name type="scientific">Candidozyma auris</name>
    <name type="common">Yeast</name>
    <name type="synonym">Candida auris</name>
    <dbReference type="NCBI Taxonomy" id="498019"/>
    <lineage>
        <taxon>Eukaryota</taxon>
        <taxon>Fungi</taxon>
        <taxon>Dikarya</taxon>
        <taxon>Ascomycota</taxon>
        <taxon>Saccharomycotina</taxon>
        <taxon>Pichiomycetes</taxon>
        <taxon>Metschnikowiaceae</taxon>
        <taxon>Candidozyma</taxon>
    </lineage>
</organism>
<keyword evidence="1" id="KW-1133">Transmembrane helix</keyword>
<feature type="transmembrane region" description="Helical" evidence="1">
    <location>
        <begin position="26"/>
        <end position="46"/>
    </location>
</feature>
<sequence length="57" mass="6770">MPVIILKTVKYPWEDPHIVGRNHDGILILTKRIFFSFVLFFQFFLFKKKKKATITAS</sequence>
<proteinExistence type="predicted"/>
<reference evidence="3" key="1">
    <citation type="journal article" date="2015" name="BMC Genomics">
        <title>Draft genome of a commonly misdiagnosed multidrug resistant pathogen Candida auris.</title>
        <authorList>
            <person name="Chatterjee S."/>
            <person name="Alampalli S.V."/>
            <person name="Nageshan R.K."/>
            <person name="Chettiar S.T."/>
            <person name="Joshi S."/>
            <person name="Tatu U.S."/>
        </authorList>
    </citation>
    <scope>NUCLEOTIDE SEQUENCE [LARGE SCALE GENOMIC DNA]</scope>
    <source>
        <strain evidence="3">6684</strain>
    </source>
</reference>
<dbReference type="AlphaFoldDB" id="A0A0L0NNG0"/>
<comment type="caution">
    <text evidence="2">The sequence shown here is derived from an EMBL/GenBank/DDBJ whole genome shotgun (WGS) entry which is preliminary data.</text>
</comment>
<dbReference type="EMBL" id="LGST01000066">
    <property type="protein sequence ID" value="KND95677.1"/>
    <property type="molecule type" value="Genomic_DNA"/>
</dbReference>
<keyword evidence="1" id="KW-0812">Transmembrane</keyword>
<name>A0A0L0NNG0_CANAR</name>
<accession>A0A0L0NNG0</accession>
<dbReference type="Proteomes" id="UP000037122">
    <property type="component" value="Unassembled WGS sequence"/>
</dbReference>
<evidence type="ECO:0000313" key="2">
    <source>
        <dbReference type="EMBL" id="KND95677.1"/>
    </source>
</evidence>
<evidence type="ECO:0000313" key="3">
    <source>
        <dbReference type="Proteomes" id="UP000037122"/>
    </source>
</evidence>
<keyword evidence="1" id="KW-0472">Membrane</keyword>
<gene>
    <name evidence="2" type="ORF">QG37_08002</name>
</gene>
<evidence type="ECO:0000256" key="1">
    <source>
        <dbReference type="SAM" id="Phobius"/>
    </source>
</evidence>